<evidence type="ECO:0000256" key="2">
    <source>
        <dbReference type="ARBA" id="ARBA00022553"/>
    </source>
</evidence>
<evidence type="ECO:0000256" key="1">
    <source>
        <dbReference type="ARBA" id="ARBA00022499"/>
    </source>
</evidence>
<proteinExistence type="predicted"/>
<dbReference type="Pfam" id="PF16739">
    <property type="entry name" value="CARD_2"/>
    <property type="match status" value="1"/>
</dbReference>
<keyword evidence="1" id="KW-1017">Isopeptide bond</keyword>
<dbReference type="Gene3D" id="2.120.10.30">
    <property type="entry name" value="TolB, C-terminal domain"/>
    <property type="match status" value="1"/>
</dbReference>
<dbReference type="OrthoDB" id="6090778at2759"/>
<protein>
    <submittedName>
        <fullName evidence="7">AASDH</fullName>
        <ecNumber evidence="7">6.2.1.-</ecNumber>
    </submittedName>
</protein>
<keyword evidence="5" id="KW-0391">Immunity</keyword>
<dbReference type="GO" id="GO:0005737">
    <property type="term" value="C:cytoplasm"/>
    <property type="evidence" value="ECO:0007669"/>
    <property type="project" value="UniProtKB-ARBA"/>
</dbReference>
<evidence type="ECO:0000256" key="5">
    <source>
        <dbReference type="ARBA" id="ARBA00022859"/>
    </source>
</evidence>
<dbReference type="InterPro" id="IPR031964">
    <property type="entry name" value="CARD_dom"/>
</dbReference>
<dbReference type="GO" id="GO:0045087">
    <property type="term" value="P:innate immune response"/>
    <property type="evidence" value="ECO:0007669"/>
    <property type="project" value="UniProtKB-KW"/>
</dbReference>
<evidence type="ECO:0000313" key="7">
    <source>
        <dbReference type="EMBL" id="CAC5363157.1"/>
    </source>
</evidence>
<name>A0A6J8A7F1_MYTCO</name>
<evidence type="ECO:0000313" key="8">
    <source>
        <dbReference type="Proteomes" id="UP000507470"/>
    </source>
</evidence>
<keyword evidence="4" id="KW-0832">Ubl conjugation</keyword>
<keyword evidence="8" id="KW-1185">Reference proteome</keyword>
<dbReference type="GO" id="GO:0016874">
    <property type="term" value="F:ligase activity"/>
    <property type="evidence" value="ECO:0007669"/>
    <property type="project" value="UniProtKB-KW"/>
</dbReference>
<keyword evidence="2" id="KW-0597">Phosphoprotein</keyword>
<dbReference type="EC" id="6.2.1.-" evidence="7"/>
<dbReference type="EMBL" id="CACVKT020000787">
    <property type="protein sequence ID" value="CAC5363157.1"/>
    <property type="molecule type" value="Genomic_DNA"/>
</dbReference>
<organism evidence="7 8">
    <name type="scientific">Mytilus coruscus</name>
    <name type="common">Sea mussel</name>
    <dbReference type="NCBI Taxonomy" id="42192"/>
    <lineage>
        <taxon>Eukaryota</taxon>
        <taxon>Metazoa</taxon>
        <taxon>Spiralia</taxon>
        <taxon>Lophotrochozoa</taxon>
        <taxon>Mollusca</taxon>
        <taxon>Bivalvia</taxon>
        <taxon>Autobranchia</taxon>
        <taxon>Pteriomorphia</taxon>
        <taxon>Mytilida</taxon>
        <taxon>Mytiloidea</taxon>
        <taxon>Mytilidae</taxon>
        <taxon>Mytilinae</taxon>
        <taxon>Mytilus</taxon>
    </lineage>
</organism>
<accession>A0A6J8A7F1</accession>
<dbReference type="InterPro" id="IPR011042">
    <property type="entry name" value="6-blade_b-propeller_TolB-like"/>
</dbReference>
<keyword evidence="7" id="KW-0436">Ligase</keyword>
<feature type="domain" description="Caspase recruitment" evidence="6">
    <location>
        <begin position="41"/>
        <end position="107"/>
    </location>
</feature>
<dbReference type="InterPro" id="IPR011029">
    <property type="entry name" value="DEATH-like_dom_sf"/>
</dbReference>
<dbReference type="SUPFAM" id="SSF101898">
    <property type="entry name" value="NHL repeat"/>
    <property type="match status" value="1"/>
</dbReference>
<sequence>MSENSALLPKFIVALSDQGYQRFVDPINNIYPDRGRKFGQEYFEFLINYMKGELADILEPLQICAYLYRNRCIELSDKEAIEATQVSRGRTAACQEMFQAVKQELERTGILLGSTKQRYHSDSTISEEESVKFKSYFQFDVTLRQKFQLQPIKYSDIRDVIITNDQLVFADYARNSLLIYDINGSYNREIKLSSNPLSISVINEDDVAVSYYRGQRIEIININTGKVKPKIGTSGNTGGISYQNGLICAVVDDQNIDVMNMTGKPIQSFECPVKSMERCLSTNTDSLFFTDSFNAILYCCNLNGSYRWKFTYDKMPNLTEVTTDRDGNVYLACYDSNNVIVVSSDGKYRK</sequence>
<dbReference type="Gene3D" id="1.10.533.10">
    <property type="entry name" value="Death Domain, Fas"/>
    <property type="match status" value="1"/>
</dbReference>
<keyword evidence="3" id="KW-0399">Innate immunity</keyword>
<evidence type="ECO:0000256" key="3">
    <source>
        <dbReference type="ARBA" id="ARBA00022588"/>
    </source>
</evidence>
<reference evidence="7 8" key="1">
    <citation type="submission" date="2020-06" db="EMBL/GenBank/DDBJ databases">
        <authorList>
            <person name="Li R."/>
            <person name="Bekaert M."/>
        </authorList>
    </citation>
    <scope>NUCLEOTIDE SEQUENCE [LARGE SCALE GENOMIC DNA]</scope>
    <source>
        <strain evidence="8">wild</strain>
    </source>
</reference>
<dbReference type="Proteomes" id="UP000507470">
    <property type="component" value="Unassembled WGS sequence"/>
</dbReference>
<dbReference type="AlphaFoldDB" id="A0A6J8A7F1"/>
<evidence type="ECO:0000259" key="6">
    <source>
        <dbReference type="Pfam" id="PF16739"/>
    </source>
</evidence>
<evidence type="ECO:0000256" key="4">
    <source>
        <dbReference type="ARBA" id="ARBA00022843"/>
    </source>
</evidence>
<gene>
    <name evidence="7" type="ORF">MCOR_4689</name>
</gene>